<evidence type="ECO:0000313" key="3">
    <source>
        <dbReference type="Proteomes" id="UP000009256"/>
    </source>
</evidence>
<dbReference type="OrthoDB" id="7867610at2"/>
<dbReference type="Proteomes" id="UP000009256">
    <property type="component" value="Chromosome"/>
</dbReference>
<reference key="1">
    <citation type="submission" date="2010-11" db="EMBL/GenBank/DDBJ databases">
        <title>Complete sequence of chromosome of Caldicellulosiruptor kristjanssonii 177R1B.</title>
        <authorList>
            <consortium name="US DOE Joint Genome Institute"/>
            <person name="Lucas S."/>
            <person name="Copeland A."/>
            <person name="Lapidus A."/>
            <person name="Cheng J.-F."/>
            <person name="Bruce D."/>
            <person name="Goodwin L."/>
            <person name="Pitluck S."/>
            <person name="Davenport K."/>
            <person name="Detter J.C."/>
            <person name="Han C."/>
            <person name="Tapia R."/>
            <person name="Land M."/>
            <person name="Hauser L."/>
            <person name="Jeffries C."/>
            <person name="Kyrpides N."/>
            <person name="Ivanova N."/>
            <person name="Mikhailova N."/>
            <person name="Blumer-Schuette S.E."/>
            <person name="Kelly R.M."/>
            <person name="Woyke T."/>
        </authorList>
    </citation>
    <scope>NUCLEOTIDE SEQUENCE</scope>
    <source>
        <strain>177R1B</strain>
    </source>
</reference>
<dbReference type="EMBL" id="CP002326">
    <property type="protein sequence ID" value="ADQ41163.1"/>
    <property type="molecule type" value="Genomic_DNA"/>
</dbReference>
<feature type="transmembrane region" description="Helical" evidence="1">
    <location>
        <begin position="69"/>
        <end position="95"/>
    </location>
</feature>
<feature type="transmembrane region" description="Helical" evidence="1">
    <location>
        <begin position="116"/>
        <end position="140"/>
    </location>
</feature>
<dbReference type="STRING" id="632335.Calkr_1672"/>
<keyword evidence="1" id="KW-1133">Transmembrane helix</keyword>
<name>E4SAD8_CALA7</name>
<reference evidence="2 3" key="2">
    <citation type="journal article" date="2011" name="J. Bacteriol.">
        <title>Complete genome sequences for the anaerobic, extremely thermophilic plant biomass-degrading bacteria Caldicellulosiruptor hydrothermalis, Caldicellulosiruptor kristjanssonii, Caldicellulosiruptor kronotskyensis, Caldicellulosiruptor owensenis, and Caldicellulosiruptor lactoaceticus.</title>
        <authorList>
            <person name="Blumer-Schuette S.E."/>
            <person name="Ozdemir I."/>
            <person name="Mistry D."/>
            <person name="Lucas S."/>
            <person name="Lapidus A."/>
            <person name="Cheng J.F."/>
            <person name="Goodwin L.A."/>
            <person name="Pitluck S."/>
            <person name="Land M.L."/>
            <person name="Hauser L.J."/>
            <person name="Woyke T."/>
            <person name="Mikhailova N."/>
            <person name="Pati A."/>
            <person name="Kyrpides N.C."/>
            <person name="Ivanova N."/>
            <person name="Detter J.C."/>
            <person name="Walston-Davenport K."/>
            <person name="Han S."/>
            <person name="Adams M.W."/>
            <person name="Kelly R.M."/>
        </authorList>
    </citation>
    <scope>NUCLEOTIDE SEQUENCE [LARGE SCALE GENOMIC DNA]</scope>
    <source>
        <strain evidence="3">ATCC 700853 / DSM 12137 / I77R1B</strain>
    </source>
</reference>
<evidence type="ECO:0000256" key="1">
    <source>
        <dbReference type="SAM" id="Phobius"/>
    </source>
</evidence>
<proteinExistence type="predicted"/>
<protein>
    <submittedName>
        <fullName evidence="2">Uncharacterized protein</fullName>
    </submittedName>
</protein>
<sequence length="215" mass="25453">MNSNSKDTFIVNLYEKIFCILGKVSIFYWLRRITKNKSYFFVDAWVLGNFILSVLSVIISYYIEMQMKFLFWIILAYSIMRVFEILVYQFNVLFFDRIRAQKNNQDYSIRSATRMVILLLHNFAEIMLWYSVMMICILKIDGNFSQESSVWDYMRANILNVATFNASEIEKIVNKTNSNIANLIFFENITGLFMTLLCLARFINLLPTVKTKDEI</sequence>
<feature type="transmembrane region" description="Helical" evidence="1">
    <location>
        <begin position="12"/>
        <end position="30"/>
    </location>
</feature>
<keyword evidence="1" id="KW-0472">Membrane</keyword>
<accession>E4SAD8</accession>
<dbReference type="KEGG" id="cki:Calkr_1672"/>
<keyword evidence="1" id="KW-0812">Transmembrane</keyword>
<dbReference type="AlphaFoldDB" id="E4SAD8"/>
<dbReference type="HOGENOM" id="CLU_088856_0_0_9"/>
<feature type="transmembrane region" description="Helical" evidence="1">
    <location>
        <begin position="42"/>
        <end position="63"/>
    </location>
</feature>
<evidence type="ECO:0000313" key="2">
    <source>
        <dbReference type="EMBL" id="ADQ41163.1"/>
    </source>
</evidence>
<dbReference type="eggNOG" id="ENOG502ZAV6">
    <property type="taxonomic scope" value="Bacteria"/>
</dbReference>
<dbReference type="RefSeq" id="WP_013432923.1">
    <property type="nucleotide sequence ID" value="NC_014721.1"/>
</dbReference>
<keyword evidence="3" id="KW-1185">Reference proteome</keyword>
<gene>
    <name evidence="2" type="ordered locus">Calkr_1672</name>
</gene>
<organism evidence="2 3">
    <name type="scientific">Caldicellulosiruptor acetigenus (strain ATCC 700853 / DSM 12137 / I77R1B)</name>
    <name type="common">Caldicellulosiruptor kristjanssonii</name>
    <dbReference type="NCBI Taxonomy" id="632335"/>
    <lineage>
        <taxon>Bacteria</taxon>
        <taxon>Bacillati</taxon>
        <taxon>Bacillota</taxon>
        <taxon>Bacillota incertae sedis</taxon>
        <taxon>Caldicellulosiruptorales</taxon>
        <taxon>Caldicellulosiruptoraceae</taxon>
        <taxon>Caldicellulosiruptor</taxon>
    </lineage>
</organism>
<feature type="transmembrane region" description="Helical" evidence="1">
    <location>
        <begin position="180"/>
        <end position="203"/>
    </location>
</feature>